<proteinExistence type="predicted"/>
<sequence>MPTPLWCARAGVGAWERLLRFPSSPAPAAITVLCCVRHSDAVRRARSEGSFYRRTSRPKQTLLPTYFPSLPPSLLPRSR</sequence>
<name>A0A8E2EP20_9PEZI</name>
<evidence type="ECO:0000313" key="2">
    <source>
        <dbReference type="Proteomes" id="UP000250140"/>
    </source>
</evidence>
<organism evidence="1 2">
    <name type="scientific">Glonium stellatum</name>
    <dbReference type="NCBI Taxonomy" id="574774"/>
    <lineage>
        <taxon>Eukaryota</taxon>
        <taxon>Fungi</taxon>
        <taxon>Dikarya</taxon>
        <taxon>Ascomycota</taxon>
        <taxon>Pezizomycotina</taxon>
        <taxon>Dothideomycetes</taxon>
        <taxon>Pleosporomycetidae</taxon>
        <taxon>Gloniales</taxon>
        <taxon>Gloniaceae</taxon>
        <taxon>Glonium</taxon>
    </lineage>
</organism>
<keyword evidence="2" id="KW-1185">Reference proteome</keyword>
<gene>
    <name evidence="1" type="ORF">AOQ84DRAFT_189939</name>
</gene>
<dbReference type="Proteomes" id="UP000250140">
    <property type="component" value="Unassembled WGS sequence"/>
</dbReference>
<protein>
    <submittedName>
        <fullName evidence="1">Uncharacterized protein</fullName>
    </submittedName>
</protein>
<reference evidence="1 2" key="1">
    <citation type="journal article" date="2016" name="Nat. Commun.">
        <title>Ectomycorrhizal ecology is imprinted in the genome of the dominant symbiotic fungus Cenococcum geophilum.</title>
        <authorList>
            <consortium name="DOE Joint Genome Institute"/>
            <person name="Peter M."/>
            <person name="Kohler A."/>
            <person name="Ohm R.A."/>
            <person name="Kuo A."/>
            <person name="Krutzmann J."/>
            <person name="Morin E."/>
            <person name="Arend M."/>
            <person name="Barry K.W."/>
            <person name="Binder M."/>
            <person name="Choi C."/>
            <person name="Clum A."/>
            <person name="Copeland A."/>
            <person name="Grisel N."/>
            <person name="Haridas S."/>
            <person name="Kipfer T."/>
            <person name="LaButti K."/>
            <person name="Lindquist E."/>
            <person name="Lipzen A."/>
            <person name="Maire R."/>
            <person name="Meier B."/>
            <person name="Mihaltcheva S."/>
            <person name="Molinier V."/>
            <person name="Murat C."/>
            <person name="Poggeler S."/>
            <person name="Quandt C.A."/>
            <person name="Sperisen C."/>
            <person name="Tritt A."/>
            <person name="Tisserant E."/>
            <person name="Crous P.W."/>
            <person name="Henrissat B."/>
            <person name="Nehls U."/>
            <person name="Egli S."/>
            <person name="Spatafora J.W."/>
            <person name="Grigoriev I.V."/>
            <person name="Martin F.M."/>
        </authorList>
    </citation>
    <scope>NUCLEOTIDE SEQUENCE [LARGE SCALE GENOMIC DNA]</scope>
    <source>
        <strain evidence="1 2">CBS 207.34</strain>
    </source>
</reference>
<dbReference type="AlphaFoldDB" id="A0A8E2EP20"/>
<accession>A0A8E2EP20</accession>
<evidence type="ECO:0000313" key="1">
    <source>
        <dbReference type="EMBL" id="OCL02277.1"/>
    </source>
</evidence>
<dbReference type="EMBL" id="KV750978">
    <property type="protein sequence ID" value="OCL02277.1"/>
    <property type="molecule type" value="Genomic_DNA"/>
</dbReference>